<dbReference type="InterPro" id="IPR051206">
    <property type="entry name" value="NAMLAA_amidase_2"/>
</dbReference>
<evidence type="ECO:0000313" key="8">
    <source>
        <dbReference type="Proteomes" id="UP000199229"/>
    </source>
</evidence>
<name>A0A1I2XNQ3_9HYPH</name>
<dbReference type="EMBL" id="FOPM01000050">
    <property type="protein sequence ID" value="SFH14326.1"/>
    <property type="molecule type" value="Genomic_DNA"/>
</dbReference>
<feature type="domain" description="SH3b" evidence="6">
    <location>
        <begin position="228"/>
        <end position="295"/>
    </location>
</feature>
<dbReference type="STRING" id="582675.SAMN05192565_1503"/>
<evidence type="ECO:0000259" key="6">
    <source>
        <dbReference type="PROSITE" id="PS51781"/>
    </source>
</evidence>
<evidence type="ECO:0000256" key="4">
    <source>
        <dbReference type="ARBA" id="ARBA00023316"/>
    </source>
</evidence>
<dbReference type="Gene3D" id="2.30.30.40">
    <property type="entry name" value="SH3 Domains"/>
    <property type="match status" value="1"/>
</dbReference>
<dbReference type="GO" id="GO:0009253">
    <property type="term" value="P:peptidoglycan catabolic process"/>
    <property type="evidence" value="ECO:0007669"/>
    <property type="project" value="InterPro"/>
</dbReference>
<comment type="catalytic activity">
    <reaction evidence="1">
        <text>Hydrolyzes the link between N-acetylmuramoyl residues and L-amino acid residues in certain cell-wall glycopeptides.</text>
        <dbReference type="EC" id="3.5.1.28"/>
    </reaction>
</comment>
<evidence type="ECO:0000313" key="7">
    <source>
        <dbReference type="EMBL" id="SFH14326.1"/>
    </source>
</evidence>
<dbReference type="OrthoDB" id="9794842at2"/>
<dbReference type="RefSeq" id="WP_091975494.1">
    <property type="nucleotide sequence ID" value="NZ_FOPM01000050.1"/>
</dbReference>
<reference evidence="8" key="1">
    <citation type="submission" date="2016-10" db="EMBL/GenBank/DDBJ databases">
        <authorList>
            <person name="Varghese N."/>
            <person name="Submissions S."/>
        </authorList>
    </citation>
    <scope>NUCLEOTIDE SEQUENCE [LARGE SCALE GENOMIC DNA]</scope>
    <source>
        <strain evidence="8">Gh-105</strain>
    </source>
</reference>
<dbReference type="PANTHER" id="PTHR30417">
    <property type="entry name" value="N-ACETYLMURAMOYL-L-ALANINE AMIDASE AMID"/>
    <property type="match status" value="1"/>
</dbReference>
<sequence length="295" mass="32745">MTTRYPGATWLGQTKNNSGPFKPDQPKFLVMHYTAGGDGRASADFLFRPHSPASSAHFVVDRDGSVYQISDLKLITWHAGKSAWRGLTFLNRYSIGIEFANFGYLRKTQDPTRWLIGATEYRSTYRDLPDVFTDDVVVSAHKNGGAEMGWEPYPAAQIRSGVALTAWILGQCPGIREIVGHDDIAPKRKSDPGPAFPMQTFMSVLHPNSEGSQSPDDIDEGASPPAVNTEYIVNADKLNCRGGPGTNFELLDWGPLHRRTSVRLLHEKGDWSFIEFRDPDPAVRGWVFSSYLTPA</sequence>
<evidence type="ECO:0000256" key="5">
    <source>
        <dbReference type="SAM" id="MobiDB-lite"/>
    </source>
</evidence>
<dbReference type="GO" id="GO:0009254">
    <property type="term" value="P:peptidoglycan turnover"/>
    <property type="evidence" value="ECO:0007669"/>
    <property type="project" value="TreeGrafter"/>
</dbReference>
<keyword evidence="4" id="KW-0961">Cell wall biogenesis/degradation</keyword>
<proteinExistence type="predicted"/>
<dbReference type="GO" id="GO:0008745">
    <property type="term" value="F:N-acetylmuramoyl-L-alanine amidase activity"/>
    <property type="evidence" value="ECO:0007669"/>
    <property type="project" value="UniProtKB-EC"/>
</dbReference>
<protein>
    <recommendedName>
        <fullName evidence="2">N-acetylmuramoyl-L-alanine amidase</fullName>
        <ecNumber evidence="2">3.5.1.28</ecNumber>
    </recommendedName>
</protein>
<dbReference type="GO" id="GO:0071555">
    <property type="term" value="P:cell wall organization"/>
    <property type="evidence" value="ECO:0007669"/>
    <property type="project" value="UniProtKB-KW"/>
</dbReference>
<dbReference type="EC" id="3.5.1.28" evidence="2"/>
<dbReference type="CDD" id="cd06583">
    <property type="entry name" value="PGRP"/>
    <property type="match status" value="1"/>
</dbReference>
<dbReference type="InterPro" id="IPR002502">
    <property type="entry name" value="Amidase_domain"/>
</dbReference>
<keyword evidence="3" id="KW-0378">Hydrolase</keyword>
<dbReference type="Gene3D" id="3.40.80.10">
    <property type="entry name" value="Peptidoglycan recognition protein-like"/>
    <property type="match status" value="1"/>
</dbReference>
<gene>
    <name evidence="7" type="ORF">SAMN05192565_1503</name>
</gene>
<dbReference type="Pfam" id="PF01510">
    <property type="entry name" value="Amidase_2"/>
    <property type="match status" value="1"/>
</dbReference>
<evidence type="ECO:0000256" key="1">
    <source>
        <dbReference type="ARBA" id="ARBA00001561"/>
    </source>
</evidence>
<dbReference type="PROSITE" id="PS51781">
    <property type="entry name" value="SH3B"/>
    <property type="match status" value="1"/>
</dbReference>
<dbReference type="InterPro" id="IPR003646">
    <property type="entry name" value="SH3-like_bac-type"/>
</dbReference>
<accession>A0A1I2XNQ3</accession>
<organism evidence="7 8">
    <name type="scientific">Methylobacterium gossipiicola</name>
    <dbReference type="NCBI Taxonomy" id="582675"/>
    <lineage>
        <taxon>Bacteria</taxon>
        <taxon>Pseudomonadati</taxon>
        <taxon>Pseudomonadota</taxon>
        <taxon>Alphaproteobacteria</taxon>
        <taxon>Hyphomicrobiales</taxon>
        <taxon>Methylobacteriaceae</taxon>
        <taxon>Methylobacterium</taxon>
    </lineage>
</organism>
<dbReference type="InterPro" id="IPR036505">
    <property type="entry name" value="Amidase/PGRP_sf"/>
</dbReference>
<dbReference type="SUPFAM" id="SSF55846">
    <property type="entry name" value="N-acetylmuramoyl-L-alanine amidase-like"/>
    <property type="match status" value="1"/>
</dbReference>
<evidence type="ECO:0000256" key="2">
    <source>
        <dbReference type="ARBA" id="ARBA00011901"/>
    </source>
</evidence>
<dbReference type="SMART" id="SM00644">
    <property type="entry name" value="Ami_2"/>
    <property type="match status" value="1"/>
</dbReference>
<feature type="region of interest" description="Disordered" evidence="5">
    <location>
        <begin position="1"/>
        <end position="22"/>
    </location>
</feature>
<keyword evidence="8" id="KW-1185">Reference proteome</keyword>
<dbReference type="AlphaFoldDB" id="A0A1I2XNQ3"/>
<dbReference type="PANTHER" id="PTHR30417:SF1">
    <property type="entry name" value="N-ACETYLMURAMOYL-L-ALANINE AMIDASE AMID"/>
    <property type="match status" value="1"/>
</dbReference>
<dbReference type="Proteomes" id="UP000199229">
    <property type="component" value="Unassembled WGS sequence"/>
</dbReference>
<evidence type="ECO:0000256" key="3">
    <source>
        <dbReference type="ARBA" id="ARBA00022801"/>
    </source>
</evidence>